<dbReference type="InterPro" id="IPR000300">
    <property type="entry name" value="IPPc"/>
</dbReference>
<dbReference type="InterPro" id="IPR046985">
    <property type="entry name" value="IP5"/>
</dbReference>
<protein>
    <submittedName>
        <fullName evidence="2">SJCHGC03873 protein</fullName>
    </submittedName>
</protein>
<organism evidence="2">
    <name type="scientific">Schistosoma japonicum</name>
    <name type="common">Blood fluke</name>
    <dbReference type="NCBI Taxonomy" id="6182"/>
    <lineage>
        <taxon>Eukaryota</taxon>
        <taxon>Metazoa</taxon>
        <taxon>Spiralia</taxon>
        <taxon>Lophotrochozoa</taxon>
        <taxon>Platyhelminthes</taxon>
        <taxon>Trematoda</taxon>
        <taxon>Digenea</taxon>
        <taxon>Strigeidida</taxon>
        <taxon>Schistosomatoidea</taxon>
        <taxon>Schistosomatidae</taxon>
        <taxon>Schistosoma</taxon>
    </lineage>
</organism>
<dbReference type="InterPro" id="IPR036691">
    <property type="entry name" value="Endo/exonu/phosph_ase_sf"/>
</dbReference>
<dbReference type="Gene3D" id="3.60.10.10">
    <property type="entry name" value="Endonuclease/exonuclease/phosphatase"/>
    <property type="match status" value="1"/>
</dbReference>
<evidence type="ECO:0000259" key="1">
    <source>
        <dbReference type="SMART" id="SM00128"/>
    </source>
</evidence>
<accession>Q5DEW8</accession>
<dbReference type="Pfam" id="PF22669">
    <property type="entry name" value="Exo_endo_phos2"/>
    <property type="match status" value="1"/>
</dbReference>
<reference evidence="2" key="2">
    <citation type="journal article" date="2006" name="PLoS Pathog.">
        <title>New perspectives on host-parasite interplay by comparative transcriptomic and proteomic analyses of Schistosoma japonicum.</title>
        <authorList>
            <person name="Liu F."/>
            <person name="Lu J."/>
            <person name="Hu W."/>
            <person name="Wang S.Y."/>
            <person name="Cui S.J."/>
            <person name="Chi M."/>
            <person name="Yan Q."/>
            <person name="Wang X.R."/>
            <person name="Song H.D."/>
            <person name="Xu X.N."/>
            <person name="Wang J.J."/>
            <person name="Zhang X.L."/>
            <person name="Zhang X."/>
            <person name="Wang Z.Q."/>
            <person name="Xue C.L."/>
            <person name="Brindley P.J."/>
            <person name="McManus D.P."/>
            <person name="Yang P.Y."/>
            <person name="Feng Z."/>
            <person name="Chen Z."/>
            <person name="Han Z.G."/>
        </authorList>
    </citation>
    <scope>NUCLEOTIDE SEQUENCE</scope>
</reference>
<evidence type="ECO:0000313" key="2">
    <source>
        <dbReference type="EMBL" id="AAW25638.1"/>
    </source>
</evidence>
<dbReference type="GO" id="GO:0046856">
    <property type="term" value="P:phosphatidylinositol dephosphorylation"/>
    <property type="evidence" value="ECO:0007669"/>
    <property type="project" value="InterPro"/>
</dbReference>
<dbReference type="PANTHER" id="PTHR11200:SF300">
    <property type="entry name" value="TYPE II INOSITOL 1,4,5-TRISPHOSPHATE 5-PHOSPHATASE"/>
    <property type="match status" value="1"/>
</dbReference>
<proteinExistence type="evidence at transcript level"/>
<feature type="domain" description="Inositol polyphosphate-related phosphatase" evidence="1">
    <location>
        <begin position="2"/>
        <end position="146"/>
    </location>
</feature>
<dbReference type="SMART" id="SM00128">
    <property type="entry name" value="IPPc"/>
    <property type="match status" value="1"/>
</dbReference>
<dbReference type="SUPFAM" id="SSF56219">
    <property type="entry name" value="DNase I-like"/>
    <property type="match status" value="1"/>
</dbReference>
<name>Q5DEW8_SCHJA</name>
<dbReference type="EMBL" id="AY813906">
    <property type="protein sequence ID" value="AAW25638.1"/>
    <property type="molecule type" value="mRNA"/>
</dbReference>
<sequence>MSLLFPINPKYFPFPVTKSNFSIHDVIFVFGDLNYRITGLDSDSVRRLIHQNNFVGLLKNDELSKELNSRKIFQGFREQKITFAPTYKFDINCQTYDSSEKYRIPAYCDRIIWYGRGCVPIAYRSHPSYICSDHKPISGYFLVEVS</sequence>
<reference evidence="2" key="1">
    <citation type="submission" date="2004-11" db="EMBL/GenBank/DDBJ databases">
        <title>The full-length cDNA sequences of Schistosoma japonicum genes.</title>
        <authorList>
            <person name="Han Z."/>
        </authorList>
    </citation>
    <scope>NUCLEOTIDE SEQUENCE</scope>
</reference>
<dbReference type="AlphaFoldDB" id="Q5DEW8"/>
<dbReference type="GO" id="GO:0004439">
    <property type="term" value="F:phosphatidylinositol-4,5-bisphosphate 5-phosphatase activity"/>
    <property type="evidence" value="ECO:0007669"/>
    <property type="project" value="TreeGrafter"/>
</dbReference>
<dbReference type="PANTHER" id="PTHR11200">
    <property type="entry name" value="INOSITOL 5-PHOSPHATASE"/>
    <property type="match status" value="1"/>
</dbReference>